<name>A0A090ILC0_9GAMM</name>
<accession>A0A090ILC0</accession>
<dbReference type="GeneID" id="28541033"/>
<reference evidence="2" key="1">
    <citation type="submission" date="2014-09" db="EMBL/GenBank/DDBJ databases">
        <authorList>
            <person name="Hjerde E."/>
        </authorList>
    </citation>
    <scope>NUCLEOTIDE SEQUENCE [LARGE SCALE GENOMIC DNA]</scope>
    <source>
        <strain evidence="2">06/09/139</strain>
    </source>
</reference>
<dbReference type="PATRIC" id="fig|80852.17.peg.1517"/>
<dbReference type="KEGG" id="awd:AWOD_I_1476"/>
<dbReference type="STRING" id="80852.AWOD_I_1476"/>
<gene>
    <name evidence="1" type="ORF">AWOD_I_1476</name>
</gene>
<proteinExistence type="predicted"/>
<keyword evidence="2" id="KW-1185">Reference proteome</keyword>
<dbReference type="AlphaFoldDB" id="A0A090ILC0"/>
<dbReference type="HOGENOM" id="CLU_2168616_0_0_6"/>
<sequence>MTSLFDNARGLLRASIADCFGSPKSVVTEQGDTLTIFGYVKKSQQSERITFRLLTCETLPEHCIIQHEGLVYFLSYAQALPSGNGASGLINEYTLVRQAKGSKNEWSEFN</sequence>
<dbReference type="Proteomes" id="UP000032427">
    <property type="component" value="Chromosome 1"/>
</dbReference>
<organism evidence="1 2">
    <name type="scientific">Aliivibrio wodanis</name>
    <dbReference type="NCBI Taxonomy" id="80852"/>
    <lineage>
        <taxon>Bacteria</taxon>
        <taxon>Pseudomonadati</taxon>
        <taxon>Pseudomonadota</taxon>
        <taxon>Gammaproteobacteria</taxon>
        <taxon>Vibrionales</taxon>
        <taxon>Vibrionaceae</taxon>
        <taxon>Aliivibrio</taxon>
    </lineage>
</organism>
<evidence type="ECO:0000313" key="1">
    <source>
        <dbReference type="EMBL" id="CED71551.1"/>
    </source>
</evidence>
<dbReference type="OrthoDB" id="5821291at2"/>
<protein>
    <submittedName>
        <fullName evidence="1">Uncharacterized phage protein</fullName>
    </submittedName>
</protein>
<dbReference type="EMBL" id="LN554846">
    <property type="protein sequence ID" value="CED71551.1"/>
    <property type="molecule type" value="Genomic_DNA"/>
</dbReference>
<evidence type="ECO:0000313" key="2">
    <source>
        <dbReference type="Proteomes" id="UP000032427"/>
    </source>
</evidence>